<evidence type="ECO:0000313" key="2">
    <source>
        <dbReference type="EMBL" id="MBL6081353.1"/>
    </source>
</evidence>
<organism evidence="2 3">
    <name type="scientific">Belnapia arida</name>
    <dbReference type="NCBI Taxonomy" id="2804533"/>
    <lineage>
        <taxon>Bacteria</taxon>
        <taxon>Pseudomonadati</taxon>
        <taxon>Pseudomonadota</taxon>
        <taxon>Alphaproteobacteria</taxon>
        <taxon>Acetobacterales</taxon>
        <taxon>Roseomonadaceae</taxon>
        <taxon>Belnapia</taxon>
    </lineage>
</organism>
<name>A0ABS1U9I8_9PROT</name>
<sequence>MLFPFWNMVFRTGDFHLNVFPRPGDPEAAPSLVSGGWWRQQAGGRGASSSP</sequence>
<dbReference type="EMBL" id="JAETWB010000025">
    <property type="protein sequence ID" value="MBL6081353.1"/>
    <property type="molecule type" value="Genomic_DNA"/>
</dbReference>
<comment type="caution">
    <text evidence="2">The sequence shown here is derived from an EMBL/GenBank/DDBJ whole genome shotgun (WGS) entry which is preliminary data.</text>
</comment>
<gene>
    <name evidence="2" type="ORF">JMJ56_25485</name>
</gene>
<reference evidence="2 3" key="1">
    <citation type="submission" date="2021-01" db="EMBL/GenBank/DDBJ databases">
        <title>Belnapia mucosa sp. nov. and Belnapia arida sp. nov., isolated from the Tabernas Desert (Almeria, Spain).</title>
        <authorList>
            <person name="Molina-Menor E."/>
            <person name="Vidal-Verdu A."/>
            <person name="Calonge A."/>
            <person name="Satari L."/>
            <person name="Pereto J."/>
            <person name="Porcar M."/>
        </authorList>
    </citation>
    <scope>NUCLEOTIDE SEQUENCE [LARGE SCALE GENOMIC DNA]</scope>
    <source>
        <strain evidence="2 3">T18</strain>
    </source>
</reference>
<proteinExistence type="predicted"/>
<accession>A0ABS1U9I8</accession>
<keyword evidence="3" id="KW-1185">Reference proteome</keyword>
<feature type="region of interest" description="Disordered" evidence="1">
    <location>
        <begin position="31"/>
        <end position="51"/>
    </location>
</feature>
<dbReference type="RefSeq" id="WP_202834576.1">
    <property type="nucleotide sequence ID" value="NZ_JAETWB010000025.1"/>
</dbReference>
<protein>
    <submittedName>
        <fullName evidence="2">Uncharacterized protein</fullName>
    </submittedName>
</protein>
<dbReference type="Proteomes" id="UP000660885">
    <property type="component" value="Unassembled WGS sequence"/>
</dbReference>
<evidence type="ECO:0000313" key="3">
    <source>
        <dbReference type="Proteomes" id="UP000660885"/>
    </source>
</evidence>
<evidence type="ECO:0000256" key="1">
    <source>
        <dbReference type="SAM" id="MobiDB-lite"/>
    </source>
</evidence>